<dbReference type="EMBL" id="QEKW01000001">
    <property type="protein sequence ID" value="PVZ14866.1"/>
    <property type="molecule type" value="Genomic_DNA"/>
</dbReference>
<protein>
    <submittedName>
        <fullName evidence="2">Mycothiol system anti-sigma-R factor</fullName>
    </submittedName>
</protein>
<dbReference type="InterPro" id="IPR024020">
    <property type="entry name" value="Anit_sigma_mycothiol_RsrA"/>
</dbReference>
<sequence length="112" mass="12618">MSCGKPHETDCSEVLAEVWLLLDHECEPERDAQLRRHLEECGPCLARYGLEEKVKTLLSRSCGSEHAPEGLHQRLREQIRATVLEQAEVSVDRGPGGTVVEVNQTRVESWRG</sequence>
<evidence type="ECO:0000313" key="3">
    <source>
        <dbReference type="Proteomes" id="UP000245639"/>
    </source>
</evidence>
<comment type="caution">
    <text evidence="2">The sequence shown here is derived from an EMBL/GenBank/DDBJ whole genome shotgun (WGS) entry which is preliminary data.</text>
</comment>
<organism evidence="2 3">
    <name type="scientific">Actinomycetospora cinnamomea</name>
    <dbReference type="NCBI Taxonomy" id="663609"/>
    <lineage>
        <taxon>Bacteria</taxon>
        <taxon>Bacillati</taxon>
        <taxon>Actinomycetota</taxon>
        <taxon>Actinomycetes</taxon>
        <taxon>Pseudonocardiales</taxon>
        <taxon>Pseudonocardiaceae</taxon>
        <taxon>Actinomycetospora</taxon>
    </lineage>
</organism>
<dbReference type="AlphaFoldDB" id="A0A2U1FRS5"/>
<dbReference type="Proteomes" id="UP000245639">
    <property type="component" value="Unassembled WGS sequence"/>
</dbReference>
<feature type="domain" description="Putative zinc-finger" evidence="1">
    <location>
        <begin position="11"/>
        <end position="44"/>
    </location>
</feature>
<dbReference type="RefSeq" id="WP_116706631.1">
    <property type="nucleotide sequence ID" value="NZ_QEKW01000001.1"/>
</dbReference>
<name>A0A2U1FRS5_9PSEU</name>
<evidence type="ECO:0000313" key="2">
    <source>
        <dbReference type="EMBL" id="PVZ14866.1"/>
    </source>
</evidence>
<keyword evidence="3" id="KW-1185">Reference proteome</keyword>
<reference evidence="2 3" key="1">
    <citation type="submission" date="2018-04" db="EMBL/GenBank/DDBJ databases">
        <title>Genomic Encyclopedia of Type Strains, Phase IV (KMG-IV): sequencing the most valuable type-strain genomes for metagenomic binning, comparative biology and taxonomic classification.</title>
        <authorList>
            <person name="Goeker M."/>
        </authorList>
    </citation>
    <scope>NUCLEOTIDE SEQUENCE [LARGE SCALE GENOMIC DNA]</scope>
    <source>
        <strain evidence="2 3">DSM 45771</strain>
    </source>
</reference>
<dbReference type="NCBIfam" id="TIGR03988">
    <property type="entry name" value="antisig_RsrA"/>
    <property type="match status" value="1"/>
</dbReference>
<dbReference type="InterPro" id="IPR027383">
    <property type="entry name" value="Znf_put"/>
</dbReference>
<dbReference type="OrthoDB" id="3267840at2"/>
<accession>A0A2U1FRS5</accession>
<evidence type="ECO:0000259" key="1">
    <source>
        <dbReference type="Pfam" id="PF13490"/>
    </source>
</evidence>
<proteinExistence type="predicted"/>
<gene>
    <name evidence="2" type="ORF">C8D89_101734</name>
</gene>
<dbReference type="Pfam" id="PF13490">
    <property type="entry name" value="zf-HC2"/>
    <property type="match status" value="1"/>
</dbReference>